<dbReference type="InterPro" id="IPR029063">
    <property type="entry name" value="SAM-dependent_MTases_sf"/>
</dbReference>
<dbReference type="OrthoDB" id="8300214at2759"/>
<dbReference type="Gene3D" id="3.40.50.150">
    <property type="entry name" value="Vaccinia Virus protein VP39"/>
    <property type="match status" value="1"/>
</dbReference>
<reference evidence="1 2" key="1">
    <citation type="submission" date="2015-03" db="EMBL/GenBank/DDBJ databases">
        <title>RNA-seq based gene annotation and comparative genomics of four Zymoseptoria species reveal species-specific pathogenicity related genes and transposable element activity.</title>
        <authorList>
            <person name="Grandaubert J."/>
            <person name="Bhattacharyya A."/>
            <person name="Stukenbrock E.H."/>
        </authorList>
    </citation>
    <scope>NUCLEOTIDE SEQUENCE [LARGE SCALE GENOMIC DNA]</scope>
    <source>
        <strain evidence="1 2">Zb18110</strain>
    </source>
</reference>
<keyword evidence="1" id="KW-0489">Methyltransferase</keyword>
<dbReference type="GO" id="GO:0008168">
    <property type="term" value="F:methyltransferase activity"/>
    <property type="evidence" value="ECO:0007669"/>
    <property type="project" value="UniProtKB-KW"/>
</dbReference>
<dbReference type="Proteomes" id="UP000033647">
    <property type="component" value="Unassembled WGS sequence"/>
</dbReference>
<sequence length="316" mass="34607">MSSSNIDDTDSSSEQEDRVSTLLQSFLIKESRRERVYVPRFQLRLEILRAWCISIPLGTSSSVLDIGCGQGESAITMALSLGPRAHITAIDTAPPEYGVPFTVAQVHDFISHSKLGRQIDFHLRTDAETLLTGDQKPPRIDAATLCLGLWYFPTTASVWSLFQTLATAGVSRVYVAEYDFASSKPTQLPHVLAARAQAYLHQCKKPSSGPDPQEPNVRAAMAVEDIRCAALDAGFKVVREGRILPAPHMLEGHFEVLHVLSDKFVAAVHQETPQQEEELLAMVSAVKAAADDIGIEKGGHVQAMDIWWAELHVGPS</sequence>
<dbReference type="STRING" id="1047168.A0A0F4GU87"/>
<comment type="caution">
    <text evidence="1">The sequence shown here is derived from an EMBL/GenBank/DDBJ whole genome shotgun (WGS) entry which is preliminary data.</text>
</comment>
<keyword evidence="2" id="KW-1185">Reference proteome</keyword>
<dbReference type="GO" id="GO:0032259">
    <property type="term" value="P:methylation"/>
    <property type="evidence" value="ECO:0007669"/>
    <property type="project" value="UniProtKB-KW"/>
</dbReference>
<name>A0A0F4GU87_9PEZI</name>
<evidence type="ECO:0000313" key="1">
    <source>
        <dbReference type="EMBL" id="KJX99780.1"/>
    </source>
</evidence>
<gene>
    <name evidence="1" type="ORF">TI39_contig352g00037</name>
</gene>
<evidence type="ECO:0000313" key="2">
    <source>
        <dbReference type="Proteomes" id="UP000033647"/>
    </source>
</evidence>
<dbReference type="AlphaFoldDB" id="A0A0F4GU87"/>
<proteinExistence type="predicted"/>
<dbReference type="SUPFAM" id="SSF53335">
    <property type="entry name" value="S-adenosyl-L-methionine-dependent methyltransferases"/>
    <property type="match status" value="1"/>
</dbReference>
<organism evidence="1 2">
    <name type="scientific">Zymoseptoria brevis</name>
    <dbReference type="NCBI Taxonomy" id="1047168"/>
    <lineage>
        <taxon>Eukaryota</taxon>
        <taxon>Fungi</taxon>
        <taxon>Dikarya</taxon>
        <taxon>Ascomycota</taxon>
        <taxon>Pezizomycotina</taxon>
        <taxon>Dothideomycetes</taxon>
        <taxon>Dothideomycetidae</taxon>
        <taxon>Mycosphaerellales</taxon>
        <taxon>Mycosphaerellaceae</taxon>
        <taxon>Zymoseptoria</taxon>
    </lineage>
</organism>
<dbReference type="EMBL" id="LAFY01000344">
    <property type="protein sequence ID" value="KJX99780.1"/>
    <property type="molecule type" value="Genomic_DNA"/>
</dbReference>
<accession>A0A0F4GU87</accession>
<keyword evidence="1" id="KW-0808">Transferase</keyword>
<protein>
    <submittedName>
        <fullName evidence="1">Sam-dependent methyltransferase like protein</fullName>
    </submittedName>
</protein>